<feature type="domain" description="Lipid/polyisoprenoid-binding YceI-like" evidence="1">
    <location>
        <begin position="146"/>
        <end position="326"/>
    </location>
</feature>
<dbReference type="Pfam" id="PF04264">
    <property type="entry name" value="YceI"/>
    <property type="match status" value="1"/>
</dbReference>
<dbReference type="PANTHER" id="PTHR34406">
    <property type="entry name" value="PROTEIN YCEI"/>
    <property type="match status" value="1"/>
</dbReference>
<gene>
    <name evidence="2" type="ORF">FYK55_23995</name>
</gene>
<dbReference type="Proteomes" id="UP000324479">
    <property type="component" value="Unassembled WGS sequence"/>
</dbReference>
<keyword evidence="3" id="KW-1185">Reference proteome</keyword>
<dbReference type="AlphaFoldDB" id="A0A5M6CWD7"/>
<dbReference type="PANTHER" id="PTHR34406:SF1">
    <property type="entry name" value="PROTEIN YCEI"/>
    <property type="match status" value="1"/>
</dbReference>
<proteinExistence type="predicted"/>
<reference evidence="2 3" key="1">
    <citation type="submission" date="2019-08" db="EMBL/GenBank/DDBJ databases">
        <authorList>
            <person name="Dhanesh K."/>
            <person name="Kumar G."/>
            <person name="Sasikala C."/>
            <person name="Venkata Ramana C."/>
        </authorList>
    </citation>
    <scope>NUCLEOTIDE SEQUENCE [LARGE SCALE GENOMIC DNA]</scope>
    <source>
        <strain evidence="2 3">JC645</strain>
    </source>
</reference>
<sequence>MSQAQEIVPTVDSFYPDIQLHNDAGFRVHWAPARKYYLFSISPQRAIGRYNVCVCDRLIAMLGRPEATTARAPRYLHDGSSARTESLMLSRLIFVPGQPRHQRPLRVSGFGIATAICLLVCSPGLSQEAVATSTGEGQPSRYKPADVQLEASRVYVFVDKTGLGHQHGVEARLLQSTLVLGADKDAGRLVFDMTSFDADTAAARRYVGLASTTDEGTRRSVNQNMRGAAVLDVARYPTARYEVASALPTGQSGPSGLPTYQLKGEFTLHGKTRPLTITAEIEQTRGWLHVRGNFTIRQTAFGITPYSKAFGAIGVADALRIYGDLYVAPTHHVASADIPVRQ</sequence>
<accession>A0A5M6CWD7</accession>
<dbReference type="InterPro" id="IPR036761">
    <property type="entry name" value="TTHA0802/YceI-like_sf"/>
</dbReference>
<evidence type="ECO:0000313" key="3">
    <source>
        <dbReference type="Proteomes" id="UP000324479"/>
    </source>
</evidence>
<name>A0A5M6CWD7_9BACT</name>
<dbReference type="InterPro" id="IPR007372">
    <property type="entry name" value="Lipid/polyisoprenoid-bd_YceI"/>
</dbReference>
<evidence type="ECO:0000259" key="1">
    <source>
        <dbReference type="SMART" id="SM00867"/>
    </source>
</evidence>
<protein>
    <submittedName>
        <fullName evidence="2">YceI family protein</fullName>
    </submittedName>
</protein>
<dbReference type="SMART" id="SM00867">
    <property type="entry name" value="YceI"/>
    <property type="match status" value="1"/>
</dbReference>
<evidence type="ECO:0000313" key="2">
    <source>
        <dbReference type="EMBL" id="KAA5539403.1"/>
    </source>
</evidence>
<dbReference type="EMBL" id="VWOX01000019">
    <property type="protein sequence ID" value="KAA5539403.1"/>
    <property type="molecule type" value="Genomic_DNA"/>
</dbReference>
<dbReference type="SUPFAM" id="SSF101874">
    <property type="entry name" value="YceI-like"/>
    <property type="match status" value="1"/>
</dbReference>
<organism evidence="2 3">
    <name type="scientific">Roseiconus nitratireducens</name>
    <dbReference type="NCBI Taxonomy" id="2605748"/>
    <lineage>
        <taxon>Bacteria</taxon>
        <taxon>Pseudomonadati</taxon>
        <taxon>Planctomycetota</taxon>
        <taxon>Planctomycetia</taxon>
        <taxon>Pirellulales</taxon>
        <taxon>Pirellulaceae</taxon>
        <taxon>Roseiconus</taxon>
    </lineage>
</organism>
<comment type="caution">
    <text evidence="2">The sequence shown here is derived from an EMBL/GenBank/DDBJ whole genome shotgun (WGS) entry which is preliminary data.</text>
</comment>
<dbReference type="Gene3D" id="2.40.128.110">
    <property type="entry name" value="Lipid/polyisoprenoid-binding, YceI-like"/>
    <property type="match status" value="1"/>
</dbReference>